<sequence>MAGVQMNQEAGARLHIKALVAMTFVSLSSFQYGLDFGVIGGLQAMVGFLKVFGTPPTEELPKWNISSGRQQLISSLMVLGAFVSSSSAGFTSRWVGRKPSLWIACALVFVSTAIMQATTDIGGLYAGRLILGLANGLLMTHAQLYITEIVPARYRGLGISAFTLWVALGSFVGNLVDYGTAERPDRSSYIIPLGTVHILPGILFFALFFLPESPRWLAARGEIAKAEKSLTWLRPPPTHWSVADELAEMEAALAAETQLQSSIGLLDLVRNPIDRRRTTIAVLGLTTQAASGAMFLISYGTYFFSMADVGDAFSNSCILTGVGVAGLVMSNLVITRWGYRRPMMLAGFALCGIAQLIIAVVYTVEPGTEKTGKVIVGISVIYIVAYNGLISPYAWLSGGELSSQRLRSYTFGIATAIGFFGAWLTTFTAPYFINPDSLNWGPKYGYIWAPSCFITMVWIYFYLPEAKDRTLEQIDEMFEARLPARKFRGYKCTGAHAALEKEKEAEMPHAIHEEEDGASSTTKQHVVADAKV</sequence>
<feature type="transmembrane region" description="Helical" evidence="7">
    <location>
        <begin position="374"/>
        <end position="396"/>
    </location>
</feature>
<keyword evidence="4 7" id="KW-1133">Transmembrane helix</keyword>
<keyword evidence="10" id="KW-1185">Reference proteome</keyword>
<evidence type="ECO:0000256" key="5">
    <source>
        <dbReference type="ARBA" id="ARBA00023136"/>
    </source>
</evidence>
<feature type="transmembrane region" description="Helical" evidence="7">
    <location>
        <begin position="280"/>
        <end position="300"/>
    </location>
</feature>
<evidence type="ECO:0000313" key="9">
    <source>
        <dbReference type="EMBL" id="KAK7955908.1"/>
    </source>
</evidence>
<dbReference type="SUPFAM" id="SSF103473">
    <property type="entry name" value="MFS general substrate transporter"/>
    <property type="match status" value="1"/>
</dbReference>
<dbReference type="Pfam" id="PF00083">
    <property type="entry name" value="Sugar_tr"/>
    <property type="match status" value="1"/>
</dbReference>
<dbReference type="InterPro" id="IPR020846">
    <property type="entry name" value="MFS_dom"/>
</dbReference>
<comment type="subcellular location">
    <subcellularLocation>
        <location evidence="1">Membrane</location>
        <topology evidence="1">Multi-pass membrane protein</topology>
    </subcellularLocation>
</comment>
<feature type="transmembrane region" description="Helical" evidence="7">
    <location>
        <begin position="72"/>
        <end position="89"/>
    </location>
</feature>
<evidence type="ECO:0000256" key="3">
    <source>
        <dbReference type="ARBA" id="ARBA00022692"/>
    </source>
</evidence>
<evidence type="ECO:0000256" key="2">
    <source>
        <dbReference type="ARBA" id="ARBA00010992"/>
    </source>
</evidence>
<dbReference type="EMBL" id="JAQQWE010000004">
    <property type="protein sequence ID" value="KAK7955908.1"/>
    <property type="molecule type" value="Genomic_DNA"/>
</dbReference>
<feature type="transmembrane region" description="Helical" evidence="7">
    <location>
        <begin position="125"/>
        <end position="145"/>
    </location>
</feature>
<dbReference type="PANTHER" id="PTHR48022">
    <property type="entry name" value="PLASTIDIC GLUCOSE TRANSPORTER 4"/>
    <property type="match status" value="1"/>
</dbReference>
<feature type="transmembrane region" description="Helical" evidence="7">
    <location>
        <begin position="157"/>
        <end position="176"/>
    </location>
</feature>
<dbReference type="PANTHER" id="PTHR48022:SF10">
    <property type="entry name" value="MAJOR FACILITATOR SUPERFAMILY (MFS) PROFILE DOMAIN-CONTAINING PROTEIN"/>
    <property type="match status" value="1"/>
</dbReference>
<dbReference type="InterPro" id="IPR005829">
    <property type="entry name" value="Sugar_transporter_CS"/>
</dbReference>
<feature type="transmembrane region" description="Helical" evidence="7">
    <location>
        <begin position="408"/>
        <end position="433"/>
    </location>
</feature>
<dbReference type="Gene3D" id="1.20.1250.20">
    <property type="entry name" value="MFS general substrate transporter like domains"/>
    <property type="match status" value="1"/>
</dbReference>
<dbReference type="GeneID" id="92074414"/>
<feature type="compositionally biased region" description="Basic and acidic residues" evidence="6">
    <location>
        <begin position="502"/>
        <end position="512"/>
    </location>
</feature>
<dbReference type="InterPro" id="IPR036259">
    <property type="entry name" value="MFS_trans_sf"/>
</dbReference>
<dbReference type="PROSITE" id="PS50850">
    <property type="entry name" value="MFS"/>
    <property type="match status" value="1"/>
</dbReference>
<dbReference type="Proteomes" id="UP001391051">
    <property type="component" value="Unassembled WGS sequence"/>
</dbReference>
<accession>A0ABR1QGP1</accession>
<feature type="domain" description="Major facilitator superfamily (MFS) profile" evidence="8">
    <location>
        <begin position="21"/>
        <end position="467"/>
    </location>
</feature>
<comment type="caution">
    <text evidence="9">The sequence shown here is derived from an EMBL/GenBank/DDBJ whole genome shotgun (WGS) entry which is preliminary data.</text>
</comment>
<evidence type="ECO:0000256" key="1">
    <source>
        <dbReference type="ARBA" id="ARBA00004141"/>
    </source>
</evidence>
<gene>
    <name evidence="9" type="ORF">PG986_005130</name>
</gene>
<evidence type="ECO:0000256" key="6">
    <source>
        <dbReference type="SAM" id="MobiDB-lite"/>
    </source>
</evidence>
<evidence type="ECO:0000313" key="10">
    <source>
        <dbReference type="Proteomes" id="UP001391051"/>
    </source>
</evidence>
<reference evidence="9 10" key="1">
    <citation type="submission" date="2023-01" db="EMBL/GenBank/DDBJ databases">
        <title>Analysis of 21 Apiospora genomes using comparative genomics revels a genus with tremendous synthesis potential of carbohydrate active enzymes and secondary metabolites.</title>
        <authorList>
            <person name="Sorensen T."/>
        </authorList>
    </citation>
    <scope>NUCLEOTIDE SEQUENCE [LARGE SCALE GENOMIC DNA]</scope>
    <source>
        <strain evidence="9 10">CBS 24483</strain>
    </source>
</reference>
<comment type="similarity">
    <text evidence="2">Belongs to the major facilitator superfamily. Sugar transporter (TC 2.A.1.1) family.</text>
</comment>
<feature type="transmembrane region" description="Helical" evidence="7">
    <location>
        <begin position="445"/>
        <end position="463"/>
    </location>
</feature>
<feature type="transmembrane region" description="Helical" evidence="7">
    <location>
        <begin position="343"/>
        <end position="362"/>
    </location>
</feature>
<feature type="region of interest" description="Disordered" evidence="6">
    <location>
        <begin position="502"/>
        <end position="532"/>
    </location>
</feature>
<evidence type="ECO:0000256" key="7">
    <source>
        <dbReference type="SAM" id="Phobius"/>
    </source>
</evidence>
<evidence type="ECO:0000259" key="8">
    <source>
        <dbReference type="PROSITE" id="PS50850"/>
    </source>
</evidence>
<keyword evidence="5 7" id="KW-0472">Membrane</keyword>
<organism evidence="9 10">
    <name type="scientific">Apiospora aurea</name>
    <dbReference type="NCBI Taxonomy" id="335848"/>
    <lineage>
        <taxon>Eukaryota</taxon>
        <taxon>Fungi</taxon>
        <taxon>Dikarya</taxon>
        <taxon>Ascomycota</taxon>
        <taxon>Pezizomycotina</taxon>
        <taxon>Sordariomycetes</taxon>
        <taxon>Xylariomycetidae</taxon>
        <taxon>Amphisphaeriales</taxon>
        <taxon>Apiosporaceae</taxon>
        <taxon>Apiospora</taxon>
    </lineage>
</organism>
<dbReference type="PROSITE" id="PS00217">
    <property type="entry name" value="SUGAR_TRANSPORT_2"/>
    <property type="match status" value="1"/>
</dbReference>
<feature type="transmembrane region" description="Helical" evidence="7">
    <location>
        <begin position="101"/>
        <end position="119"/>
    </location>
</feature>
<name>A0ABR1QGP1_9PEZI</name>
<dbReference type="InterPro" id="IPR050360">
    <property type="entry name" value="MFS_Sugar_Transporters"/>
</dbReference>
<protein>
    <recommendedName>
        <fullName evidence="8">Major facilitator superfamily (MFS) profile domain-containing protein</fullName>
    </recommendedName>
</protein>
<feature type="transmembrane region" description="Helical" evidence="7">
    <location>
        <begin position="188"/>
        <end position="210"/>
    </location>
</feature>
<proteinExistence type="inferred from homology"/>
<feature type="transmembrane region" description="Helical" evidence="7">
    <location>
        <begin position="312"/>
        <end position="334"/>
    </location>
</feature>
<dbReference type="InterPro" id="IPR005828">
    <property type="entry name" value="MFS_sugar_transport-like"/>
</dbReference>
<evidence type="ECO:0000256" key="4">
    <source>
        <dbReference type="ARBA" id="ARBA00022989"/>
    </source>
</evidence>
<dbReference type="RefSeq" id="XP_066701214.1">
    <property type="nucleotide sequence ID" value="XM_066841352.1"/>
</dbReference>
<keyword evidence="3 7" id="KW-0812">Transmembrane</keyword>